<keyword evidence="3" id="KW-0472">Membrane</keyword>
<keyword evidence="3" id="KW-0812">Transmembrane</keyword>
<dbReference type="Gene3D" id="3.30.479.30">
    <property type="entry name" value="Band 7 domain"/>
    <property type="match status" value="1"/>
</dbReference>
<dbReference type="GO" id="GO:0012505">
    <property type="term" value="C:endomembrane system"/>
    <property type="evidence" value="ECO:0007669"/>
    <property type="project" value="UniProtKB-SubCell"/>
</dbReference>
<organism evidence="4 5">
    <name type="scientific">Luteolibacter yonseiensis</name>
    <dbReference type="NCBI Taxonomy" id="1144680"/>
    <lineage>
        <taxon>Bacteria</taxon>
        <taxon>Pseudomonadati</taxon>
        <taxon>Verrucomicrobiota</taxon>
        <taxon>Verrucomicrobiia</taxon>
        <taxon>Verrucomicrobiales</taxon>
        <taxon>Verrucomicrobiaceae</taxon>
        <taxon>Luteolibacter</taxon>
    </lineage>
</organism>
<keyword evidence="2" id="KW-0175">Coiled coil</keyword>
<dbReference type="Proteomes" id="UP000600139">
    <property type="component" value="Unassembled WGS sequence"/>
</dbReference>
<dbReference type="EMBL" id="JAENIK010000011">
    <property type="protein sequence ID" value="MBK1816575.1"/>
    <property type="molecule type" value="Genomic_DNA"/>
</dbReference>
<keyword evidence="5" id="KW-1185">Reference proteome</keyword>
<proteinExistence type="predicted"/>
<keyword evidence="3" id="KW-1133">Transmembrane helix</keyword>
<comment type="subcellular location">
    <subcellularLocation>
        <location evidence="1">Endomembrane system</location>
    </subcellularLocation>
</comment>
<dbReference type="PANTHER" id="PTHR13806">
    <property type="entry name" value="FLOTILLIN-RELATED"/>
    <property type="match status" value="1"/>
</dbReference>
<feature type="coiled-coil region" evidence="2">
    <location>
        <begin position="222"/>
        <end position="299"/>
    </location>
</feature>
<dbReference type="InterPro" id="IPR036013">
    <property type="entry name" value="Band_7/SPFH_dom_sf"/>
</dbReference>
<evidence type="ECO:0000256" key="1">
    <source>
        <dbReference type="ARBA" id="ARBA00004308"/>
    </source>
</evidence>
<comment type="caution">
    <text evidence="4">The sequence shown here is derived from an EMBL/GenBank/DDBJ whole genome shotgun (WGS) entry which is preliminary data.</text>
</comment>
<dbReference type="SUPFAM" id="SSF117892">
    <property type="entry name" value="Band 7/SPFH domain"/>
    <property type="match status" value="1"/>
</dbReference>
<accession>A0A934VBX5</accession>
<dbReference type="AlphaFoldDB" id="A0A934VBX5"/>
<evidence type="ECO:0000256" key="2">
    <source>
        <dbReference type="SAM" id="Coils"/>
    </source>
</evidence>
<evidence type="ECO:0000256" key="3">
    <source>
        <dbReference type="SAM" id="Phobius"/>
    </source>
</evidence>
<evidence type="ECO:0000313" key="5">
    <source>
        <dbReference type="Proteomes" id="UP000600139"/>
    </source>
</evidence>
<dbReference type="InterPro" id="IPR027705">
    <property type="entry name" value="Flotillin_fam"/>
</dbReference>
<dbReference type="GO" id="GO:0005886">
    <property type="term" value="C:plasma membrane"/>
    <property type="evidence" value="ECO:0007669"/>
    <property type="project" value="TreeGrafter"/>
</dbReference>
<evidence type="ECO:0000313" key="4">
    <source>
        <dbReference type="EMBL" id="MBK1816575.1"/>
    </source>
</evidence>
<gene>
    <name evidence="4" type="ORF">JIN84_13195</name>
</gene>
<sequence>MIPNQLASLLSLRSAFPLADIFLGLGIVGLLVGALLVLGILGYFLTFYRKVEKGRALVRTGGSRAKVILNGGFVFPVVHRVDHIDISVKRIEIDRTGKNGLICQDNMRADIKVVFFVRINNVEEDILKVADSIGCVRASSEPEIRNLFDAKFSEALKTVGKRFMFIQLYEDRDKFREAILKVIGTDLNGYVLEDAAIDYLEQTPIEMLDPDNILDSEGIKKITQLTAEQAKLSNKIQRDKEKIIKQQDVEAREAILELERQLKETEARQKREVETVQFREEAEAAKVKEEERKKSEIARIAADEELAIADENKQRQVLVAQRNKERTDGVELERVERERMIEQIERERVTQIKQIEAEKAIEVQRKEIQEVIRERVIVEKSVVEEQQRIKDTEAFATVEREKKVTVTNAEAAAQESQIQKIKEAEAHKQAAQFKADEDAYTLTTNAEASRQAAKLHAEEKLIIAEAFQAASEKEAAGKILLAEATTKDSAAVGIGEADIIRAKGTADAEITRAKGTADAEAIRAKGTADAEAIRQKADAMKLFEEAGQDHEEFKLELDKEKVIELAQIDVQRQIAEQQAIVIGEALKHAKIDIVGGETEFFDRITRAITTGKVVDRTVSNSRVLGDVKETFFNGDPDYFKAQMGTWIEDFGVNTEDVKNLSVSALLAKLVGCADGEKRQRLIGMLGAAERFGLADAKAASFLK</sequence>
<dbReference type="RefSeq" id="WP_200351508.1">
    <property type="nucleotide sequence ID" value="NZ_BAABHZ010000006.1"/>
</dbReference>
<reference evidence="4" key="1">
    <citation type="submission" date="2021-01" db="EMBL/GenBank/DDBJ databases">
        <title>Modified the classification status of verrucomicrobia.</title>
        <authorList>
            <person name="Feng X."/>
        </authorList>
    </citation>
    <scope>NUCLEOTIDE SEQUENCE</scope>
    <source>
        <strain evidence="4">JCM 18052</strain>
    </source>
</reference>
<evidence type="ECO:0008006" key="6">
    <source>
        <dbReference type="Google" id="ProtNLM"/>
    </source>
</evidence>
<name>A0A934VBX5_9BACT</name>
<dbReference type="PANTHER" id="PTHR13806:SF31">
    <property type="entry name" value="FLOTILLIN-LIKE PROTEIN 1-RELATED"/>
    <property type="match status" value="1"/>
</dbReference>
<feature type="transmembrane region" description="Helical" evidence="3">
    <location>
        <begin position="21"/>
        <end position="45"/>
    </location>
</feature>
<protein>
    <recommendedName>
        <fullName evidence="6">Membrane protein YqiK</fullName>
    </recommendedName>
</protein>